<feature type="transmembrane region" description="Helical" evidence="8">
    <location>
        <begin position="118"/>
        <end position="138"/>
    </location>
</feature>
<feature type="transmembrane region" description="Helical" evidence="8">
    <location>
        <begin position="221"/>
        <end position="239"/>
    </location>
</feature>
<evidence type="ECO:0000256" key="3">
    <source>
        <dbReference type="ARBA" id="ARBA00022475"/>
    </source>
</evidence>
<evidence type="ECO:0000256" key="2">
    <source>
        <dbReference type="ARBA" id="ARBA00010323"/>
    </source>
</evidence>
<organism evidence="10 12">
    <name type="scientific">Acutalibacter muris</name>
    <dbReference type="NCBI Taxonomy" id="1796620"/>
    <lineage>
        <taxon>Bacteria</taxon>
        <taxon>Bacillati</taxon>
        <taxon>Bacillota</taxon>
        <taxon>Clostridia</taxon>
        <taxon>Eubacteriales</taxon>
        <taxon>Acutalibacteraceae</taxon>
        <taxon>Acutalibacter</taxon>
    </lineage>
</organism>
<dbReference type="InterPro" id="IPR051085">
    <property type="entry name" value="MB_O-acyltransferase"/>
</dbReference>
<dbReference type="GO" id="GO:0042121">
    <property type="term" value="P:alginic acid biosynthetic process"/>
    <property type="evidence" value="ECO:0007669"/>
    <property type="project" value="InterPro"/>
</dbReference>
<feature type="transmembrane region" description="Helical" evidence="8">
    <location>
        <begin position="376"/>
        <end position="396"/>
    </location>
</feature>
<evidence type="ECO:0000256" key="6">
    <source>
        <dbReference type="ARBA" id="ARBA00023136"/>
    </source>
</evidence>
<evidence type="ECO:0000256" key="7">
    <source>
        <dbReference type="PIRNR" id="PIRNR016636"/>
    </source>
</evidence>
<keyword evidence="7" id="KW-0012">Acyltransferase</keyword>
<comment type="subcellular location">
    <subcellularLocation>
        <location evidence="1">Cell membrane</location>
        <topology evidence="1">Multi-pass membrane protein</topology>
    </subcellularLocation>
</comment>
<dbReference type="RefSeq" id="WP_066535372.1">
    <property type="nucleotide sequence ID" value="NZ_CAPVCI010000006.1"/>
</dbReference>
<evidence type="ECO:0000313" key="11">
    <source>
        <dbReference type="Proteomes" id="UP000196710"/>
    </source>
</evidence>
<keyword evidence="4 8" id="KW-0812">Transmembrane</keyword>
<evidence type="ECO:0000256" key="5">
    <source>
        <dbReference type="ARBA" id="ARBA00022989"/>
    </source>
</evidence>
<evidence type="ECO:0000313" key="9">
    <source>
        <dbReference type="EMBL" id="ASB39904.1"/>
    </source>
</evidence>
<feature type="transmembrane region" description="Helical" evidence="8">
    <location>
        <begin position="348"/>
        <end position="370"/>
    </location>
</feature>
<feature type="transmembrane region" description="Helical" evidence="8">
    <location>
        <begin position="49"/>
        <end position="66"/>
    </location>
</feature>
<feature type="transmembrane region" description="Helical" evidence="8">
    <location>
        <begin position="6"/>
        <end position="23"/>
    </location>
</feature>
<evidence type="ECO:0000256" key="8">
    <source>
        <dbReference type="SAM" id="Phobius"/>
    </source>
</evidence>
<keyword evidence="11" id="KW-1185">Reference proteome</keyword>
<dbReference type="Proteomes" id="UP000596035">
    <property type="component" value="Chromosome"/>
</dbReference>
<keyword evidence="3 7" id="KW-1003">Cell membrane</keyword>
<accession>A0A1Z2XNA1</accession>
<feature type="transmembrane region" description="Helical" evidence="8">
    <location>
        <begin position="150"/>
        <end position="170"/>
    </location>
</feature>
<dbReference type="Proteomes" id="UP000196710">
    <property type="component" value="Chromosome"/>
</dbReference>
<keyword evidence="5 8" id="KW-1133">Transmembrane helix</keyword>
<dbReference type="GO" id="GO:0016746">
    <property type="term" value="F:acyltransferase activity"/>
    <property type="evidence" value="ECO:0007669"/>
    <property type="project" value="UniProtKB-KW"/>
</dbReference>
<dbReference type="PANTHER" id="PTHR13285:SF18">
    <property type="entry name" value="PROTEIN-CYSTEINE N-PALMITOYLTRANSFERASE RASP"/>
    <property type="match status" value="1"/>
</dbReference>
<dbReference type="PANTHER" id="PTHR13285">
    <property type="entry name" value="ACYLTRANSFERASE"/>
    <property type="match status" value="1"/>
</dbReference>
<dbReference type="PIRSF" id="PIRSF500217">
    <property type="entry name" value="AlgI"/>
    <property type="match status" value="1"/>
</dbReference>
<keyword evidence="6 7" id="KW-0472">Membrane</keyword>
<evidence type="ECO:0000313" key="12">
    <source>
        <dbReference type="Proteomes" id="UP000596035"/>
    </source>
</evidence>
<dbReference type="InterPro" id="IPR024194">
    <property type="entry name" value="Ac/AlaTfrase_AlgI/DltB"/>
</dbReference>
<reference evidence="9" key="1">
    <citation type="journal article" date="2017" name="Genome Announc.">
        <title>High-Quality Whole-Genome Sequences of the Oligo-Mouse-Microbiota Bacterial Community.</title>
        <authorList>
            <person name="Garzetti D."/>
            <person name="Brugiroux S."/>
            <person name="Bunk B."/>
            <person name="Pukall R."/>
            <person name="McCoy K.D."/>
            <person name="Macpherson A.J."/>
            <person name="Stecher B."/>
        </authorList>
    </citation>
    <scope>NUCLEOTIDE SEQUENCE</scope>
    <source>
        <strain evidence="9">KB18</strain>
    </source>
</reference>
<feature type="transmembrane region" description="Helical" evidence="8">
    <location>
        <begin position="307"/>
        <end position="336"/>
    </location>
</feature>
<evidence type="ECO:0000313" key="10">
    <source>
        <dbReference type="EMBL" id="QQR29193.1"/>
    </source>
</evidence>
<sequence length="473" mass="54318">MVFADLFFIYIFLPLCFICYFMAKTLPAKNVVLIVFSLIFYAWGEPLWIILLVFSSFLNWSIGILIGKNRATGRARLFVALGIIIDIALLVVFKYSGFLVENLNGLTGLALPVPKMRLPIGISFFTFQAISYILDCYWETVKVQRRYSRFLLYLSLFPQLIAGPIVRYSVVEDEIESRSVNATDLCEGALRVIVGLSKKVILANNLWVIVDSFFGKDISTLSFLGTWYTVIVYSLYVYFDFSGYSDIAIGLGRIFGFHFDENFTHPFACKTIAEFWQRWHISLGSFFRDYLLYVPIFGKNRKYLSLFLVWFCTGVWHGAAWNYILWGLYFGCFIFFEQKLGKKRIKKWPLWWKHIYSKLVIIIGFGIFYFEDLSQLGLFFRNIFGLGAITGAAPFFDPITWASFQNNLFLIAVSIVCSLPVLPKIKSFFLDSPSDSLYIAGRAGSLIACMGLLALVSILLVDATNNVFLYWRF</sequence>
<evidence type="ECO:0000256" key="1">
    <source>
        <dbReference type="ARBA" id="ARBA00004651"/>
    </source>
</evidence>
<dbReference type="Pfam" id="PF03062">
    <property type="entry name" value="MBOAT"/>
    <property type="match status" value="1"/>
</dbReference>
<name>A0A1Z2XNA1_9FIRM</name>
<feature type="transmembrane region" description="Helical" evidence="8">
    <location>
        <begin position="78"/>
        <end position="98"/>
    </location>
</feature>
<feature type="transmembrane region" description="Helical" evidence="8">
    <location>
        <begin position="445"/>
        <end position="471"/>
    </location>
</feature>
<dbReference type="EMBL" id="CP065321">
    <property type="protein sequence ID" value="QQR29193.1"/>
    <property type="molecule type" value="Genomic_DNA"/>
</dbReference>
<reference evidence="10 12" key="3">
    <citation type="submission" date="2020-11" db="EMBL/GenBank/DDBJ databases">
        <title>Closed and high quality bacterial genomes of the OMM12 community.</title>
        <authorList>
            <person name="Marbouty M."/>
            <person name="Lamy-Besnier Q."/>
            <person name="Debarbieux L."/>
            <person name="Koszul R."/>
        </authorList>
    </citation>
    <scope>NUCLEOTIDE SEQUENCE [LARGE SCALE GENOMIC DNA]</scope>
    <source>
        <strain evidence="10 12">KB18</strain>
    </source>
</reference>
<protein>
    <submittedName>
        <fullName evidence="10">MBOAT family protein</fullName>
    </submittedName>
</protein>
<dbReference type="AlphaFoldDB" id="A0A1Z2XNA1"/>
<evidence type="ECO:0000256" key="4">
    <source>
        <dbReference type="ARBA" id="ARBA00022692"/>
    </source>
</evidence>
<proteinExistence type="inferred from homology"/>
<dbReference type="PIRSF" id="PIRSF016636">
    <property type="entry name" value="AlgI_DltB"/>
    <property type="match status" value="1"/>
</dbReference>
<dbReference type="KEGG" id="amur:ADH66_04105"/>
<keyword evidence="7" id="KW-0808">Transferase</keyword>
<dbReference type="InterPro" id="IPR004299">
    <property type="entry name" value="MBOAT_fam"/>
</dbReference>
<dbReference type="GO" id="GO:0005886">
    <property type="term" value="C:plasma membrane"/>
    <property type="evidence" value="ECO:0007669"/>
    <property type="project" value="UniProtKB-SubCell"/>
</dbReference>
<reference evidence="11" key="2">
    <citation type="submission" date="2017-05" db="EMBL/GenBank/DDBJ databases">
        <title>Improved OligoMM genomes.</title>
        <authorList>
            <person name="Garzetti D."/>
        </authorList>
    </citation>
    <scope>NUCLEOTIDE SEQUENCE [LARGE SCALE GENOMIC DNA]</scope>
    <source>
        <strain evidence="11">KB18</strain>
    </source>
</reference>
<dbReference type="EMBL" id="CP021422">
    <property type="protein sequence ID" value="ASB39904.1"/>
    <property type="molecule type" value="Genomic_DNA"/>
</dbReference>
<dbReference type="InterPro" id="IPR028362">
    <property type="entry name" value="AlgI"/>
</dbReference>
<comment type="similarity">
    <text evidence="2 7">Belongs to the membrane-bound acyltransferase family.</text>
</comment>
<gene>
    <name evidence="9" type="ORF">ADH66_04105</name>
    <name evidence="10" type="ORF">I5Q82_14170</name>
</gene>